<dbReference type="RefSeq" id="XP_062631446.1">
    <property type="nucleotide sequence ID" value="XM_062775462.1"/>
</dbReference>
<feature type="region of interest" description="Disordered" evidence="1">
    <location>
        <begin position="1"/>
        <end position="26"/>
    </location>
</feature>
<name>A0AAF0YET6_9TREE</name>
<gene>
    <name evidence="2" type="ORF">LOC62_07G008919</name>
</gene>
<reference evidence="2" key="1">
    <citation type="submission" date="2023-10" db="EMBL/GenBank/DDBJ databases">
        <authorList>
            <person name="Noh H."/>
        </authorList>
    </citation>
    <scope>NUCLEOTIDE SEQUENCE</scope>
    <source>
        <strain evidence="2">DUCC4014</strain>
    </source>
</reference>
<dbReference type="EMBL" id="CP086720">
    <property type="protein sequence ID" value="WOO85420.1"/>
    <property type="molecule type" value="Genomic_DNA"/>
</dbReference>
<dbReference type="AlphaFoldDB" id="A0AAF0YET6"/>
<sequence>MPKDPAPSFDTSVNGERAPPEPSRKRVSEVYKRVAIKFNTKEEPGVPVFQLGIPFKGVVSMAELDWNGDMAAHLKALRLLKHCRTLDIILDTWKLPPQFKEKGQFHELETALASVTGVHINNGAEIPFNLPKLKRLVRSFTIPESFQEESKKKAFYEFERAPLPSTVRTVAYMIHFSKGVLDRKPAISALGLRDSPGVKQVYFQFDGDTPPPSSGTFVKGGTVPRLLFFLMGSIAPRIGKMNTTFLWRDRTNAPEDFYCTPGCSGFGPCQSCGKPGGPEDFSPDSAFVRSGLIVLTASVEWFRRDPNGWTAWDTGEFFNDGPLPPGATDEELGNTWMKRITSSWGTVEAAARTQKLDIRSFSGFQEAKEERLMPWPAMEGYL</sequence>
<evidence type="ECO:0000256" key="1">
    <source>
        <dbReference type="SAM" id="MobiDB-lite"/>
    </source>
</evidence>
<evidence type="ECO:0000313" key="3">
    <source>
        <dbReference type="Proteomes" id="UP000827549"/>
    </source>
</evidence>
<accession>A0AAF0YET6</accession>
<proteinExistence type="predicted"/>
<protein>
    <submittedName>
        <fullName evidence="2">Uncharacterized protein</fullName>
    </submittedName>
</protein>
<keyword evidence="3" id="KW-1185">Reference proteome</keyword>
<dbReference type="Proteomes" id="UP000827549">
    <property type="component" value="Chromosome 7"/>
</dbReference>
<evidence type="ECO:0000313" key="2">
    <source>
        <dbReference type="EMBL" id="WOO85420.1"/>
    </source>
</evidence>
<organism evidence="2 3">
    <name type="scientific">Vanrija pseudolonga</name>
    <dbReference type="NCBI Taxonomy" id="143232"/>
    <lineage>
        <taxon>Eukaryota</taxon>
        <taxon>Fungi</taxon>
        <taxon>Dikarya</taxon>
        <taxon>Basidiomycota</taxon>
        <taxon>Agaricomycotina</taxon>
        <taxon>Tremellomycetes</taxon>
        <taxon>Trichosporonales</taxon>
        <taxon>Trichosporonaceae</taxon>
        <taxon>Vanrija</taxon>
    </lineage>
</organism>
<dbReference type="GeneID" id="87812083"/>